<keyword evidence="3" id="KW-0210">Decarboxylase</keyword>
<evidence type="ECO:0000256" key="5">
    <source>
        <dbReference type="ARBA" id="ARBA00023239"/>
    </source>
</evidence>
<dbReference type="PANTHER" id="PTHR45677:SF8">
    <property type="entry name" value="CYSTEINE SULFINIC ACID DECARBOXYLASE"/>
    <property type="match status" value="1"/>
</dbReference>
<dbReference type="InterPro" id="IPR002129">
    <property type="entry name" value="PyrdxlP-dep_de-COase"/>
</dbReference>
<dbReference type="GO" id="GO:0016740">
    <property type="term" value="F:transferase activity"/>
    <property type="evidence" value="ECO:0007669"/>
    <property type="project" value="UniProtKB-KW"/>
</dbReference>
<sequence>MNGNGSIANECTDSVKDEVPGTKAEVKEDPLSAILNGHAPHDPLSNGLKLNRAEETDDLLSEVRKLIIPFIKNADNAAAQKHTGNAYVNPTTGKAQQVLVDYQKPAELAAKLDVALPAEGRGKEGILHWIEQILANSVNTWDQGFMDKLFSTNTPVGVIADLVLSVLNTNLHVYQVSPALTIVEKTTARALAGMFGLTGPHAGGFTCQGGSSSNLTSMVVARNTLFPECATGGNKHDFVVFTSVSGHYSVEKSAMICGMGSSAVWAVPADTAGRMKPSALNDMIVKAKAEGKTPFYVNATAGTTVRGAYEPLEEISAICKAHGLWMHVDASFGGPVVFSRKHRHNLAGSHLADSITINPHKMMNVPSTCSFLLGPDVRIFNKANSTKAGYLFHSHGDGEVWDLADLTLQCGRRADSFKLALAWQYHGTAGFERQVDHSFDMAAHLYQQVTASSRLELVSQDMPTCLQVCFYYRPGGGDVPSDKEAVTKMTADIVHQIIPRGFMVDYAPGDRGSFFRVVVNWQTQPGTVEGLIKAIETVGMELYG</sequence>
<dbReference type="Gene3D" id="3.40.640.10">
    <property type="entry name" value="Type I PLP-dependent aspartate aminotransferase-like (Major domain)"/>
    <property type="match status" value="1"/>
</dbReference>
<dbReference type="GO" id="GO:0019752">
    <property type="term" value="P:carboxylic acid metabolic process"/>
    <property type="evidence" value="ECO:0007669"/>
    <property type="project" value="InterPro"/>
</dbReference>
<accession>A0A9P7ZG55</accession>
<protein>
    <submittedName>
        <fullName evidence="8">Pyridoxal phosphate-dependent transferase</fullName>
    </submittedName>
</protein>
<dbReference type="EMBL" id="MU251270">
    <property type="protein sequence ID" value="KAG9251212.1"/>
    <property type="molecule type" value="Genomic_DNA"/>
</dbReference>
<dbReference type="Proteomes" id="UP000887229">
    <property type="component" value="Unassembled WGS sequence"/>
</dbReference>
<dbReference type="GeneID" id="70292476"/>
<dbReference type="SUPFAM" id="SSF53383">
    <property type="entry name" value="PLP-dependent transferases"/>
    <property type="match status" value="1"/>
</dbReference>
<keyword evidence="9" id="KW-1185">Reference proteome</keyword>
<dbReference type="Gene3D" id="3.90.1150.170">
    <property type="match status" value="1"/>
</dbReference>
<evidence type="ECO:0000256" key="6">
    <source>
        <dbReference type="PIRSR" id="PIRSR602129-50"/>
    </source>
</evidence>
<dbReference type="AlphaFoldDB" id="A0A9P7ZG55"/>
<comment type="cofactor">
    <cofactor evidence="1 6 7">
        <name>pyridoxal 5'-phosphate</name>
        <dbReference type="ChEBI" id="CHEBI:597326"/>
    </cofactor>
</comment>
<dbReference type="InterPro" id="IPR015424">
    <property type="entry name" value="PyrdxlP-dep_Trfase"/>
</dbReference>
<evidence type="ECO:0000256" key="4">
    <source>
        <dbReference type="ARBA" id="ARBA00022898"/>
    </source>
</evidence>
<reference evidence="8" key="1">
    <citation type="journal article" date="2021" name="IMA Fungus">
        <title>Genomic characterization of three marine fungi, including Emericellopsis atlantica sp. nov. with signatures of a generalist lifestyle and marine biomass degradation.</title>
        <authorList>
            <person name="Hagestad O.C."/>
            <person name="Hou L."/>
            <person name="Andersen J.H."/>
            <person name="Hansen E.H."/>
            <person name="Altermark B."/>
            <person name="Li C."/>
            <person name="Kuhnert E."/>
            <person name="Cox R.J."/>
            <person name="Crous P.W."/>
            <person name="Spatafora J.W."/>
            <person name="Lail K."/>
            <person name="Amirebrahimi M."/>
            <person name="Lipzen A."/>
            <person name="Pangilinan J."/>
            <person name="Andreopoulos W."/>
            <person name="Hayes R.D."/>
            <person name="Ng V."/>
            <person name="Grigoriev I.V."/>
            <person name="Jackson S.A."/>
            <person name="Sutton T.D.S."/>
            <person name="Dobson A.D.W."/>
            <person name="Rama T."/>
        </authorList>
    </citation>
    <scope>NUCLEOTIDE SEQUENCE</scope>
    <source>
        <strain evidence="8">TS7</strain>
    </source>
</reference>
<dbReference type="OrthoDB" id="392571at2759"/>
<dbReference type="GO" id="GO:0016831">
    <property type="term" value="F:carboxy-lyase activity"/>
    <property type="evidence" value="ECO:0007669"/>
    <property type="project" value="UniProtKB-KW"/>
</dbReference>
<proteinExistence type="inferred from homology"/>
<dbReference type="InterPro" id="IPR015421">
    <property type="entry name" value="PyrdxlP-dep_Trfase_major"/>
</dbReference>
<dbReference type="RefSeq" id="XP_046115136.1">
    <property type="nucleotide sequence ID" value="XM_046261573.1"/>
</dbReference>
<feature type="modified residue" description="N6-(pyridoxal phosphate)lysine" evidence="6">
    <location>
        <position position="361"/>
    </location>
</feature>
<dbReference type="Pfam" id="PF00282">
    <property type="entry name" value="Pyridoxal_deC"/>
    <property type="match status" value="1"/>
</dbReference>
<gene>
    <name evidence="8" type="ORF">F5Z01DRAFT_628071</name>
</gene>
<dbReference type="GO" id="GO:0005737">
    <property type="term" value="C:cytoplasm"/>
    <property type="evidence" value="ECO:0007669"/>
    <property type="project" value="TreeGrafter"/>
</dbReference>
<evidence type="ECO:0000256" key="2">
    <source>
        <dbReference type="ARBA" id="ARBA00009533"/>
    </source>
</evidence>
<evidence type="ECO:0000313" key="8">
    <source>
        <dbReference type="EMBL" id="KAG9251212.1"/>
    </source>
</evidence>
<keyword evidence="4 6" id="KW-0663">Pyridoxal phosphate</keyword>
<comment type="caution">
    <text evidence="8">The sequence shown here is derived from an EMBL/GenBank/DDBJ whole genome shotgun (WGS) entry which is preliminary data.</text>
</comment>
<keyword evidence="5 7" id="KW-0456">Lyase</keyword>
<name>A0A9P7ZG55_9HYPO</name>
<evidence type="ECO:0000256" key="1">
    <source>
        <dbReference type="ARBA" id="ARBA00001933"/>
    </source>
</evidence>
<dbReference type="GO" id="GO:0030170">
    <property type="term" value="F:pyridoxal phosphate binding"/>
    <property type="evidence" value="ECO:0007669"/>
    <property type="project" value="InterPro"/>
</dbReference>
<keyword evidence="8" id="KW-0808">Transferase</keyword>
<evidence type="ECO:0000256" key="7">
    <source>
        <dbReference type="RuleBase" id="RU000382"/>
    </source>
</evidence>
<evidence type="ECO:0000313" key="9">
    <source>
        <dbReference type="Proteomes" id="UP000887229"/>
    </source>
</evidence>
<comment type="similarity">
    <text evidence="2 7">Belongs to the group II decarboxylase family.</text>
</comment>
<dbReference type="PANTHER" id="PTHR45677">
    <property type="entry name" value="GLUTAMATE DECARBOXYLASE-RELATED"/>
    <property type="match status" value="1"/>
</dbReference>
<evidence type="ECO:0000256" key="3">
    <source>
        <dbReference type="ARBA" id="ARBA00022793"/>
    </source>
</evidence>
<organism evidence="8 9">
    <name type="scientific">Emericellopsis atlantica</name>
    <dbReference type="NCBI Taxonomy" id="2614577"/>
    <lineage>
        <taxon>Eukaryota</taxon>
        <taxon>Fungi</taxon>
        <taxon>Dikarya</taxon>
        <taxon>Ascomycota</taxon>
        <taxon>Pezizomycotina</taxon>
        <taxon>Sordariomycetes</taxon>
        <taxon>Hypocreomycetidae</taxon>
        <taxon>Hypocreales</taxon>
        <taxon>Bionectriaceae</taxon>
        <taxon>Emericellopsis</taxon>
    </lineage>
</organism>